<sequence length="528" mass="60923">MNKLFFRILVLLMSLSLIGIILVQVYWFNSSFKNNDEQFKYHVTQVISDVSDKLEKQEEYGFYEKINRIKDSTGKIPQKEDLLEILFVQRNTKTNKTIVYKNSIISENYDLSGSLFDKKFSSDRFKNFSSKRLTEIYNNNNSIDNNTLNQSIIPDVKIEKEGNLDILNKAQMQISYKDYASALPINERITKEKVKNLLKKELEEHGVKTKFEFGIYSSGIATKIKSDGFHFDKDATYNTPVFADNEGNSKYELLVTFPNKKKFLLSDLVSITILSIIFTLIIIVAYTSALNQLLRQKHISEIKTDFINNMTHEFKTPIATINLALDAIKNPKIIEDKEKVFRYLQMIRDENKRMHAQVENVLRISKLEKKELDITKEPTAIHDIIEDAIEHVNLILEDRNGTVVKHLNAARTTCLINEVHFTNVLVNILENAIKYSPDIPEIEIFTENVKDMILIKVKDNGLGMSKIAQKRVFEKFYREHTGDLHNVKGHGLGLAYVKRIVEDHNGQVYVESEKGKGSTFIIKIPLIN</sequence>
<dbReference type="FunFam" id="3.30.565.10:FF:000006">
    <property type="entry name" value="Sensor histidine kinase WalK"/>
    <property type="match status" value="1"/>
</dbReference>
<dbReference type="SMART" id="SM00387">
    <property type="entry name" value="HATPase_c"/>
    <property type="match status" value="1"/>
</dbReference>
<accession>A0AAJ2VW24</accession>
<dbReference type="InterPro" id="IPR036890">
    <property type="entry name" value="HATPase_C_sf"/>
</dbReference>
<keyword evidence="5 9" id="KW-0418">Kinase</keyword>
<dbReference type="PRINTS" id="PR00344">
    <property type="entry name" value="BCTRLSENSOR"/>
</dbReference>
<dbReference type="Gene3D" id="3.30.565.10">
    <property type="entry name" value="Histidine kinase-like ATPase, C-terminal domain"/>
    <property type="match status" value="1"/>
</dbReference>
<feature type="domain" description="Histidine kinase" evidence="7">
    <location>
        <begin position="309"/>
        <end position="528"/>
    </location>
</feature>
<evidence type="ECO:0000259" key="7">
    <source>
        <dbReference type="PROSITE" id="PS50109"/>
    </source>
</evidence>
<keyword evidence="11" id="KW-1185">Reference proteome</keyword>
<evidence type="ECO:0000313" key="9">
    <source>
        <dbReference type="EMBL" id="MDX6185427.1"/>
    </source>
</evidence>
<evidence type="ECO:0000313" key="8">
    <source>
        <dbReference type="EMBL" id="MDX6181539.1"/>
    </source>
</evidence>
<dbReference type="EC" id="2.7.13.3" evidence="2"/>
<feature type="transmembrane region" description="Helical" evidence="6">
    <location>
        <begin position="6"/>
        <end position="28"/>
    </location>
</feature>
<keyword evidence="6" id="KW-0812">Transmembrane</keyword>
<evidence type="ECO:0000313" key="11">
    <source>
        <dbReference type="Proteomes" id="UP001278738"/>
    </source>
</evidence>
<dbReference type="PANTHER" id="PTHR42878">
    <property type="entry name" value="TWO-COMPONENT HISTIDINE KINASE"/>
    <property type="match status" value="1"/>
</dbReference>
<dbReference type="PROSITE" id="PS50109">
    <property type="entry name" value="HIS_KIN"/>
    <property type="match status" value="1"/>
</dbReference>
<dbReference type="InterPro" id="IPR003661">
    <property type="entry name" value="HisK_dim/P_dom"/>
</dbReference>
<keyword evidence="6" id="KW-1133">Transmembrane helix</keyword>
<evidence type="ECO:0000256" key="1">
    <source>
        <dbReference type="ARBA" id="ARBA00000085"/>
    </source>
</evidence>
<dbReference type="EMBL" id="JAWXVH010000002">
    <property type="protein sequence ID" value="MDX6185427.1"/>
    <property type="molecule type" value="Genomic_DNA"/>
</dbReference>
<protein>
    <recommendedName>
        <fullName evidence="2">histidine kinase</fullName>
        <ecNumber evidence="2">2.7.13.3</ecNumber>
    </recommendedName>
</protein>
<dbReference type="Pfam" id="PF02518">
    <property type="entry name" value="HATPase_c"/>
    <property type="match status" value="1"/>
</dbReference>
<evidence type="ECO:0000256" key="5">
    <source>
        <dbReference type="ARBA" id="ARBA00022777"/>
    </source>
</evidence>
<evidence type="ECO:0000313" key="10">
    <source>
        <dbReference type="Proteomes" id="UP001270053"/>
    </source>
</evidence>
<dbReference type="AlphaFoldDB" id="A0AAJ2VW24"/>
<evidence type="ECO:0000256" key="4">
    <source>
        <dbReference type="ARBA" id="ARBA00022679"/>
    </source>
</evidence>
<gene>
    <name evidence="8" type="ORF">SGQ18_05200</name>
    <name evidence="9" type="ORF">SGQ44_06635</name>
</gene>
<dbReference type="SMART" id="SM00388">
    <property type="entry name" value="HisKA"/>
    <property type="match status" value="1"/>
</dbReference>
<dbReference type="GO" id="GO:0000156">
    <property type="term" value="F:phosphorelay response regulator activity"/>
    <property type="evidence" value="ECO:0007669"/>
    <property type="project" value="TreeGrafter"/>
</dbReference>
<dbReference type="CDD" id="cd00075">
    <property type="entry name" value="HATPase"/>
    <property type="match status" value="1"/>
</dbReference>
<dbReference type="Proteomes" id="UP001278738">
    <property type="component" value="Unassembled WGS sequence"/>
</dbReference>
<dbReference type="Gene3D" id="1.10.287.130">
    <property type="match status" value="1"/>
</dbReference>
<proteinExistence type="predicted"/>
<feature type="transmembrane region" description="Helical" evidence="6">
    <location>
        <begin position="263"/>
        <end position="286"/>
    </location>
</feature>
<keyword evidence="6" id="KW-0472">Membrane</keyword>
<organism evidence="9 10">
    <name type="scientific">Flavobacterium flavipigmentatum</name>
    <dbReference type="NCBI Taxonomy" id="2893884"/>
    <lineage>
        <taxon>Bacteria</taxon>
        <taxon>Pseudomonadati</taxon>
        <taxon>Bacteroidota</taxon>
        <taxon>Flavobacteriia</taxon>
        <taxon>Flavobacteriales</taxon>
        <taxon>Flavobacteriaceae</taxon>
        <taxon>Flavobacterium</taxon>
    </lineage>
</organism>
<dbReference type="InterPro" id="IPR050351">
    <property type="entry name" value="BphY/WalK/GraS-like"/>
</dbReference>
<comment type="catalytic activity">
    <reaction evidence="1">
        <text>ATP + protein L-histidine = ADP + protein N-phospho-L-histidine.</text>
        <dbReference type="EC" id="2.7.13.3"/>
    </reaction>
</comment>
<dbReference type="InterPro" id="IPR005467">
    <property type="entry name" value="His_kinase_dom"/>
</dbReference>
<dbReference type="SUPFAM" id="SSF55874">
    <property type="entry name" value="ATPase domain of HSP90 chaperone/DNA topoisomerase II/histidine kinase"/>
    <property type="match status" value="1"/>
</dbReference>
<dbReference type="InterPro" id="IPR003594">
    <property type="entry name" value="HATPase_dom"/>
</dbReference>
<reference evidence="9 11" key="1">
    <citation type="submission" date="2023-11" db="EMBL/GenBank/DDBJ databases">
        <title>Unpublished Manusciprt.</title>
        <authorList>
            <person name="Saticioglu I.B."/>
            <person name="Ay H."/>
            <person name="Ajmi N."/>
            <person name="Altun S."/>
            <person name="Duman M."/>
        </authorList>
    </citation>
    <scope>NUCLEOTIDE SEQUENCE</scope>
    <source>
        <strain evidence="8 11">Fl-33</strain>
        <strain evidence="9">Fl-77</strain>
    </source>
</reference>
<dbReference type="GO" id="GO:0007234">
    <property type="term" value="P:osmosensory signaling via phosphorelay pathway"/>
    <property type="evidence" value="ECO:0007669"/>
    <property type="project" value="TreeGrafter"/>
</dbReference>
<evidence type="ECO:0000256" key="6">
    <source>
        <dbReference type="SAM" id="Phobius"/>
    </source>
</evidence>
<evidence type="ECO:0000256" key="2">
    <source>
        <dbReference type="ARBA" id="ARBA00012438"/>
    </source>
</evidence>
<dbReference type="Pfam" id="PF00512">
    <property type="entry name" value="HisKA"/>
    <property type="match status" value="1"/>
</dbReference>
<dbReference type="GO" id="GO:0000155">
    <property type="term" value="F:phosphorelay sensor kinase activity"/>
    <property type="evidence" value="ECO:0007669"/>
    <property type="project" value="InterPro"/>
</dbReference>
<evidence type="ECO:0000256" key="3">
    <source>
        <dbReference type="ARBA" id="ARBA00022553"/>
    </source>
</evidence>
<keyword evidence="3" id="KW-0597">Phosphoprotein</keyword>
<dbReference type="PANTHER" id="PTHR42878:SF13">
    <property type="entry name" value="HISTIDINE KINASE"/>
    <property type="match status" value="1"/>
</dbReference>
<comment type="caution">
    <text evidence="9">The sequence shown here is derived from an EMBL/GenBank/DDBJ whole genome shotgun (WGS) entry which is preliminary data.</text>
</comment>
<keyword evidence="4" id="KW-0808">Transferase</keyword>
<dbReference type="Proteomes" id="UP001270053">
    <property type="component" value="Unassembled WGS sequence"/>
</dbReference>
<dbReference type="InterPro" id="IPR036097">
    <property type="entry name" value="HisK_dim/P_sf"/>
</dbReference>
<dbReference type="EMBL" id="JAWXVG010000002">
    <property type="protein sequence ID" value="MDX6181539.1"/>
    <property type="molecule type" value="Genomic_DNA"/>
</dbReference>
<dbReference type="CDD" id="cd00082">
    <property type="entry name" value="HisKA"/>
    <property type="match status" value="1"/>
</dbReference>
<dbReference type="GO" id="GO:0030295">
    <property type="term" value="F:protein kinase activator activity"/>
    <property type="evidence" value="ECO:0007669"/>
    <property type="project" value="TreeGrafter"/>
</dbReference>
<name>A0AAJ2VW24_9FLAO</name>
<dbReference type="InterPro" id="IPR004358">
    <property type="entry name" value="Sig_transdc_His_kin-like_C"/>
</dbReference>
<dbReference type="SUPFAM" id="SSF47384">
    <property type="entry name" value="Homodimeric domain of signal transducing histidine kinase"/>
    <property type="match status" value="1"/>
</dbReference>
<dbReference type="RefSeq" id="WP_229973720.1">
    <property type="nucleotide sequence ID" value="NZ_CP087133.1"/>
</dbReference>